<dbReference type="Pfam" id="PF04773">
    <property type="entry name" value="FecR"/>
    <property type="match status" value="1"/>
</dbReference>
<dbReference type="Gene3D" id="2.60.120.1440">
    <property type="match status" value="1"/>
</dbReference>
<organism evidence="4 5">
    <name type="scientific">Olivibacter jilunii</name>
    <dbReference type="NCBI Taxonomy" id="985016"/>
    <lineage>
        <taxon>Bacteria</taxon>
        <taxon>Pseudomonadati</taxon>
        <taxon>Bacteroidota</taxon>
        <taxon>Sphingobacteriia</taxon>
        <taxon>Sphingobacteriales</taxon>
        <taxon>Sphingobacteriaceae</taxon>
        <taxon>Olivibacter</taxon>
    </lineage>
</organism>
<feature type="domain" description="FecR protein" evidence="2">
    <location>
        <begin position="193"/>
        <end position="287"/>
    </location>
</feature>
<accession>A0ABW6B0B8</accession>
<evidence type="ECO:0000259" key="2">
    <source>
        <dbReference type="Pfam" id="PF04773"/>
    </source>
</evidence>
<keyword evidence="5" id="KW-1185">Reference proteome</keyword>
<comment type="caution">
    <text evidence="4">The sequence shown here is derived from an EMBL/GenBank/DDBJ whole genome shotgun (WGS) entry which is preliminary data.</text>
</comment>
<dbReference type="InterPro" id="IPR032508">
    <property type="entry name" value="FecR_C"/>
</dbReference>
<dbReference type="InterPro" id="IPR012373">
    <property type="entry name" value="Ferrdict_sens_TM"/>
</dbReference>
<keyword evidence="1" id="KW-0812">Transmembrane</keyword>
<dbReference type="RefSeq" id="WP_377611107.1">
    <property type="nucleotide sequence ID" value="NZ_JBHUPA010000007.1"/>
</dbReference>
<dbReference type="EMBL" id="JBHUPA010000007">
    <property type="protein sequence ID" value="MFD2962841.1"/>
    <property type="molecule type" value="Genomic_DNA"/>
</dbReference>
<sequence>MNSVSERFYFLLNRFLNKSIHREELDELLLLLDTLPKEEIDQVLQAIYDETLVSPLLAEKLKSEEMLKQILGKKVARPISKRHSLSLYVKLAATAAVLAGLAFGVFILQQKNKPLNLQTTNTAPSKESDILPGGNKATLRMADGTTIILNDSPNGLLANEKGISIKKIADGELIIDAGTIKNDETPTQRWNIVATPRGGQYQIRLPDGSKVWLNAASSLRFPSQFHGNERKVELSGEAYFEIAKHSNKAFKVISRHLEVHVLGTDFNLLDYDNETVVKTTLVNGAVKIKRGTQAKLLKPGQQALLHRNETITITDHADIESEIAWKNGVFIFKDASIQHVMEQVARWYDIEVEYTGVRSKKLLNGSVSRNVNLSELMNMLAYTGVNYEIRGRKVLIKN</sequence>
<keyword evidence="1" id="KW-1133">Transmembrane helix</keyword>
<dbReference type="Gene3D" id="3.55.50.30">
    <property type="match status" value="1"/>
</dbReference>
<evidence type="ECO:0000313" key="5">
    <source>
        <dbReference type="Proteomes" id="UP001597560"/>
    </source>
</evidence>
<dbReference type="Proteomes" id="UP001597560">
    <property type="component" value="Unassembled WGS sequence"/>
</dbReference>
<proteinExistence type="predicted"/>
<evidence type="ECO:0000256" key="1">
    <source>
        <dbReference type="SAM" id="Phobius"/>
    </source>
</evidence>
<dbReference type="InterPro" id="IPR006860">
    <property type="entry name" value="FecR"/>
</dbReference>
<keyword evidence="1" id="KW-0472">Membrane</keyword>
<dbReference type="Pfam" id="PF16344">
    <property type="entry name" value="FecR_C"/>
    <property type="match status" value="1"/>
</dbReference>
<reference evidence="5" key="1">
    <citation type="journal article" date="2019" name="Int. J. Syst. Evol. Microbiol.">
        <title>The Global Catalogue of Microorganisms (GCM) 10K type strain sequencing project: providing services to taxonomists for standard genome sequencing and annotation.</title>
        <authorList>
            <consortium name="The Broad Institute Genomics Platform"/>
            <consortium name="The Broad Institute Genome Sequencing Center for Infectious Disease"/>
            <person name="Wu L."/>
            <person name="Ma J."/>
        </authorList>
    </citation>
    <scope>NUCLEOTIDE SEQUENCE [LARGE SCALE GENOMIC DNA]</scope>
    <source>
        <strain evidence="5">KCTC 23098</strain>
    </source>
</reference>
<gene>
    <name evidence="4" type="ORF">ACFS6J_13660</name>
</gene>
<dbReference type="PANTHER" id="PTHR30273:SF2">
    <property type="entry name" value="PROTEIN FECR"/>
    <property type="match status" value="1"/>
</dbReference>
<name>A0ABW6B0B8_9SPHI</name>
<dbReference type="PANTHER" id="PTHR30273">
    <property type="entry name" value="PERIPLASMIC SIGNAL SENSOR AND SIGMA FACTOR ACTIVATOR FECR-RELATED"/>
    <property type="match status" value="1"/>
</dbReference>
<feature type="transmembrane region" description="Helical" evidence="1">
    <location>
        <begin position="87"/>
        <end position="108"/>
    </location>
</feature>
<evidence type="ECO:0000313" key="4">
    <source>
        <dbReference type="EMBL" id="MFD2962841.1"/>
    </source>
</evidence>
<evidence type="ECO:0000259" key="3">
    <source>
        <dbReference type="Pfam" id="PF16344"/>
    </source>
</evidence>
<protein>
    <submittedName>
        <fullName evidence="4">FecR family protein</fullName>
    </submittedName>
</protein>
<feature type="domain" description="Protein FecR C-terminal" evidence="3">
    <location>
        <begin position="330"/>
        <end position="396"/>
    </location>
</feature>